<dbReference type="InterPro" id="IPR014729">
    <property type="entry name" value="Rossmann-like_a/b/a_fold"/>
</dbReference>
<organism evidence="7 8">
    <name type="scientific">Frondihabitans peucedani</name>
    <dbReference type="NCBI Taxonomy" id="598626"/>
    <lineage>
        <taxon>Bacteria</taxon>
        <taxon>Bacillati</taxon>
        <taxon>Actinomycetota</taxon>
        <taxon>Actinomycetes</taxon>
        <taxon>Micrococcales</taxon>
        <taxon>Microbacteriaceae</taxon>
        <taxon>Frondihabitans</taxon>
    </lineage>
</organism>
<comment type="similarity">
    <text evidence="5">Belongs to the DNA photolyase family.</text>
</comment>
<evidence type="ECO:0000256" key="1">
    <source>
        <dbReference type="ARBA" id="ARBA00001974"/>
    </source>
</evidence>
<dbReference type="InterPro" id="IPR005101">
    <property type="entry name" value="Cryptochr/Photolyase_FAD-bd"/>
</dbReference>
<dbReference type="InterPro" id="IPR036134">
    <property type="entry name" value="Crypto/Photolyase_FAD-like_sf"/>
</dbReference>
<keyword evidence="8" id="KW-1185">Reference proteome</keyword>
<dbReference type="SUPFAM" id="SSF48173">
    <property type="entry name" value="Cryptochrome/photolyase FAD-binding domain"/>
    <property type="match status" value="1"/>
</dbReference>
<gene>
    <name evidence="7" type="ORF">GCM10022256_11860</name>
</gene>
<evidence type="ECO:0000256" key="3">
    <source>
        <dbReference type="ARBA" id="ARBA00022827"/>
    </source>
</evidence>
<protein>
    <submittedName>
        <fullName evidence="7">Deoxyribodipyrimidine photo-lyase</fullName>
    </submittedName>
</protein>
<dbReference type="Pfam" id="PF00875">
    <property type="entry name" value="DNA_photolyase"/>
    <property type="match status" value="1"/>
</dbReference>
<evidence type="ECO:0000313" key="8">
    <source>
        <dbReference type="Proteomes" id="UP001501594"/>
    </source>
</evidence>
<dbReference type="PROSITE" id="PS00691">
    <property type="entry name" value="DNA_PHOTOLYASES_1_2"/>
    <property type="match status" value="1"/>
</dbReference>
<comment type="caution">
    <text evidence="7">The sequence shown here is derived from an EMBL/GenBank/DDBJ whole genome shotgun (WGS) entry which is preliminary data.</text>
</comment>
<evidence type="ECO:0000259" key="6">
    <source>
        <dbReference type="PROSITE" id="PS51645"/>
    </source>
</evidence>
<dbReference type="InterPro" id="IPR036155">
    <property type="entry name" value="Crypto/Photolyase_N_sf"/>
</dbReference>
<dbReference type="EMBL" id="BAABAU010000001">
    <property type="protein sequence ID" value="GAA4265574.1"/>
    <property type="molecule type" value="Genomic_DNA"/>
</dbReference>
<keyword evidence="4 5" id="KW-0157">Chromophore</keyword>
<dbReference type="Proteomes" id="UP001501594">
    <property type="component" value="Unassembled WGS sequence"/>
</dbReference>
<dbReference type="PROSITE" id="PS00394">
    <property type="entry name" value="DNA_PHOTOLYASES_1_1"/>
    <property type="match status" value="1"/>
</dbReference>
<proteinExistence type="inferred from homology"/>
<dbReference type="Gene3D" id="1.10.579.10">
    <property type="entry name" value="DNA Cyclobutane Dipyrimidine Photolyase, subunit A, domain 3"/>
    <property type="match status" value="1"/>
</dbReference>
<accession>A0ABP8E028</accession>
<evidence type="ECO:0000256" key="4">
    <source>
        <dbReference type="ARBA" id="ARBA00022991"/>
    </source>
</evidence>
<keyword evidence="3 5" id="KW-0274">FAD</keyword>
<sequence length="463" mass="52249">MAEEKPIGPTLVWLRDDLRLSDNPALHHALERGGDVVVAFVHDEETPGIRPLGAASKWWLHQSLSRLAGDLESRGSRLILRRGAAAEVIASLIDESGADAVVWNRRYAKGARDADAALKKALTESGIEVHSFQANLLFEPWTIQTGQGTPFKVFTPFYRACLAQPEPRHPFPAPETIPSGAAAELPSDDLASWGFEPTRPDWAGGLRERWQPGEAGAHERLEAFIRDDLGDYGDRDFPADDTTSHLSPYLRFGEISPFQVWHRLRGRVPSSAQGQVGGFLREVVWREFNNVVLYSTPDLATQNYRPEFDEFDWNEPDPAVLEAWQQGRTGVPLVDAGMRELWKTGVMHNRVRMVVASFLIKNLLIDWRLGEQWFWDTLVDADDANNPANWQWVAGSGADAAPFFRVFNPELQASKFDKHGEYVRQWVPEYGTDAYPDPIVDLKETRRRALDRYDTMRRKAGLA</sequence>
<dbReference type="InterPro" id="IPR018394">
    <property type="entry name" value="DNA_photolyase_1_CS_C"/>
</dbReference>
<comment type="cofactor">
    <cofactor evidence="1">
        <name>FAD</name>
        <dbReference type="ChEBI" id="CHEBI:57692"/>
    </cofactor>
</comment>
<keyword evidence="2 5" id="KW-0285">Flavoprotein</keyword>
<dbReference type="Gene3D" id="1.25.40.80">
    <property type="match status" value="1"/>
</dbReference>
<dbReference type="SUPFAM" id="SSF52425">
    <property type="entry name" value="Cryptochrome/photolyase, N-terminal domain"/>
    <property type="match status" value="1"/>
</dbReference>
<evidence type="ECO:0000313" key="7">
    <source>
        <dbReference type="EMBL" id="GAA4265574.1"/>
    </source>
</evidence>
<dbReference type="PROSITE" id="PS51645">
    <property type="entry name" value="PHR_CRY_ALPHA_BETA"/>
    <property type="match status" value="1"/>
</dbReference>
<dbReference type="PANTHER" id="PTHR11455:SF9">
    <property type="entry name" value="CRYPTOCHROME CIRCADIAN CLOCK 5 ISOFORM X1"/>
    <property type="match status" value="1"/>
</dbReference>
<dbReference type="Gene3D" id="3.40.50.620">
    <property type="entry name" value="HUPs"/>
    <property type="match status" value="1"/>
</dbReference>
<dbReference type="InterPro" id="IPR006050">
    <property type="entry name" value="DNA_photolyase_N"/>
</dbReference>
<evidence type="ECO:0000256" key="5">
    <source>
        <dbReference type="RuleBase" id="RU004182"/>
    </source>
</evidence>
<dbReference type="Pfam" id="PF03441">
    <property type="entry name" value="FAD_binding_7"/>
    <property type="match status" value="1"/>
</dbReference>
<dbReference type="PANTHER" id="PTHR11455">
    <property type="entry name" value="CRYPTOCHROME"/>
    <property type="match status" value="1"/>
</dbReference>
<reference evidence="8" key="1">
    <citation type="journal article" date="2019" name="Int. J. Syst. Evol. Microbiol.">
        <title>The Global Catalogue of Microorganisms (GCM) 10K type strain sequencing project: providing services to taxonomists for standard genome sequencing and annotation.</title>
        <authorList>
            <consortium name="The Broad Institute Genomics Platform"/>
            <consortium name="The Broad Institute Genome Sequencing Center for Infectious Disease"/>
            <person name="Wu L."/>
            <person name="Ma J."/>
        </authorList>
    </citation>
    <scope>NUCLEOTIDE SEQUENCE [LARGE SCALE GENOMIC DNA]</scope>
    <source>
        <strain evidence="8">JCM 17442</strain>
    </source>
</reference>
<dbReference type="PRINTS" id="PR00147">
    <property type="entry name" value="DNAPHOTLYASE"/>
</dbReference>
<dbReference type="RefSeq" id="WP_344794094.1">
    <property type="nucleotide sequence ID" value="NZ_BAABAU010000001.1"/>
</dbReference>
<feature type="domain" description="Photolyase/cryptochrome alpha/beta" evidence="6">
    <location>
        <begin position="8"/>
        <end position="137"/>
    </location>
</feature>
<name>A0ABP8E028_9MICO</name>
<dbReference type="InterPro" id="IPR002081">
    <property type="entry name" value="Cryptochrome/DNA_photolyase_1"/>
</dbReference>
<evidence type="ECO:0000256" key="2">
    <source>
        <dbReference type="ARBA" id="ARBA00022630"/>
    </source>
</evidence>